<dbReference type="EMBL" id="WAAT01000050">
    <property type="protein sequence ID" value="KAB1067262.1"/>
    <property type="molecule type" value="Genomic_DNA"/>
</dbReference>
<sequence>MKKLIILSTIFLTVISCAVREKPEFLGVKNIEISEHNSEYITINAEALFKNPNDIGGKLITNGLKVYVNDNDIATINAATFDVPAHKEFSIPLTSKIPTDSLLTSRNITSLIGSLLSKTIKVQYKGDIKYKVFGFSKSYDIDKTENIKIKL</sequence>
<accession>A0A6N6MEI5</accession>
<reference evidence="1 2" key="1">
    <citation type="submission" date="2019-09" db="EMBL/GenBank/DDBJ databases">
        <authorList>
            <person name="Cao W.R."/>
        </authorList>
    </citation>
    <scope>NUCLEOTIDE SEQUENCE [LARGE SCALE GENOMIC DNA]</scope>
    <source>
        <strain evidence="1 2">B1N29</strain>
    </source>
</reference>
<comment type="caution">
    <text evidence="1">The sequence shown here is derived from an EMBL/GenBank/DDBJ whole genome shotgun (WGS) entry which is preliminary data.</text>
</comment>
<dbReference type="Gene3D" id="2.60.40.1820">
    <property type="match status" value="1"/>
</dbReference>
<protein>
    <recommendedName>
        <fullName evidence="3">Late embryogenesis abundant protein LEA-2 subgroup domain-containing protein</fullName>
    </recommendedName>
</protein>
<name>A0A6N6MEI5_9FLAO</name>
<proteinExistence type="predicted"/>
<organism evidence="1 2">
    <name type="scientific">Pseudotamlana haliotis</name>
    <dbReference type="NCBI Taxonomy" id="2614804"/>
    <lineage>
        <taxon>Bacteria</taxon>
        <taxon>Pseudomonadati</taxon>
        <taxon>Bacteroidota</taxon>
        <taxon>Flavobacteriia</taxon>
        <taxon>Flavobacteriales</taxon>
        <taxon>Flavobacteriaceae</taxon>
        <taxon>Pseudotamlana</taxon>
    </lineage>
</organism>
<keyword evidence="2" id="KW-1185">Reference proteome</keyword>
<dbReference type="SUPFAM" id="SSF117070">
    <property type="entry name" value="LEA14-like"/>
    <property type="match status" value="1"/>
</dbReference>
<dbReference type="RefSeq" id="WP_150940383.1">
    <property type="nucleotide sequence ID" value="NZ_WAAT01000050.1"/>
</dbReference>
<evidence type="ECO:0000313" key="2">
    <source>
        <dbReference type="Proteomes" id="UP000441333"/>
    </source>
</evidence>
<dbReference type="PROSITE" id="PS51257">
    <property type="entry name" value="PROKAR_LIPOPROTEIN"/>
    <property type="match status" value="1"/>
</dbReference>
<evidence type="ECO:0000313" key="1">
    <source>
        <dbReference type="EMBL" id="KAB1067262.1"/>
    </source>
</evidence>
<evidence type="ECO:0008006" key="3">
    <source>
        <dbReference type="Google" id="ProtNLM"/>
    </source>
</evidence>
<gene>
    <name evidence="1" type="ORF">F6U93_12670</name>
</gene>
<dbReference type="AlphaFoldDB" id="A0A6N6MEI5"/>
<dbReference type="Proteomes" id="UP000441333">
    <property type="component" value="Unassembled WGS sequence"/>
</dbReference>